<dbReference type="RefSeq" id="WP_078568074.1">
    <property type="nucleotide sequence ID" value="NZ_LOKL01000121.1"/>
</dbReference>
<dbReference type="EMBL" id="LOKL01000121">
    <property type="protein sequence ID" value="MBZ3925118.1"/>
    <property type="molecule type" value="Genomic_DNA"/>
</dbReference>
<accession>A0AAW4RSR5</accession>
<evidence type="ECO:0000313" key="2">
    <source>
        <dbReference type="EMBL" id="MBZ3925118.1"/>
    </source>
</evidence>
<feature type="region of interest" description="Disordered" evidence="1">
    <location>
        <begin position="17"/>
        <end position="42"/>
    </location>
</feature>
<dbReference type="AlphaFoldDB" id="A0AAW4RSR5"/>
<reference evidence="2" key="1">
    <citation type="submission" date="2015-12" db="EMBL/GenBank/DDBJ databases">
        <authorList>
            <person name="Bansal K."/>
            <person name="Midha S."/>
            <person name="Patil P.B."/>
        </authorList>
    </citation>
    <scope>NUCLEOTIDE SEQUENCE</scope>
    <source>
        <strain evidence="2">LMG867</strain>
    </source>
</reference>
<evidence type="ECO:0000313" key="3">
    <source>
        <dbReference type="Proteomes" id="UP000825388"/>
    </source>
</evidence>
<gene>
    <name evidence="2" type="ORF">Xseb_14230</name>
</gene>
<proteinExistence type="predicted"/>
<evidence type="ECO:0000256" key="1">
    <source>
        <dbReference type="SAM" id="MobiDB-lite"/>
    </source>
</evidence>
<sequence length="90" mass="10348">MTISLFGRGLDAIAQHDHTGMAPDITNAARRQRYEPTHKLRRNTPYPEFSEIEQLGRNPQTAWRNQRQDLTQLPQHFAAIGKEHSNNGSR</sequence>
<name>A0AAW4RSR5_XANCI</name>
<dbReference type="Proteomes" id="UP000825388">
    <property type="component" value="Unassembled WGS sequence"/>
</dbReference>
<protein>
    <submittedName>
        <fullName evidence="2">Uncharacterized protein</fullName>
    </submittedName>
</protein>
<comment type="caution">
    <text evidence="2">The sequence shown here is derived from an EMBL/GenBank/DDBJ whole genome shotgun (WGS) entry which is preliminary data.</text>
</comment>
<organism evidence="2 3">
    <name type="scientific">Xanthomonas citri pv. sesbaniae</name>
    <dbReference type="NCBI Taxonomy" id="473425"/>
    <lineage>
        <taxon>Bacteria</taxon>
        <taxon>Pseudomonadati</taxon>
        <taxon>Pseudomonadota</taxon>
        <taxon>Gammaproteobacteria</taxon>
        <taxon>Lysobacterales</taxon>
        <taxon>Lysobacteraceae</taxon>
        <taxon>Xanthomonas</taxon>
    </lineage>
</organism>